<evidence type="ECO:0000313" key="2">
    <source>
        <dbReference type="Proteomes" id="UP000028582"/>
    </source>
</evidence>
<dbReference type="Proteomes" id="UP000028582">
    <property type="component" value="Unassembled WGS sequence"/>
</dbReference>
<comment type="caution">
    <text evidence="1">The sequence shown here is derived from an EMBL/GenBank/DDBJ whole genome shotgun (WGS) entry which is preliminary data.</text>
</comment>
<proteinExistence type="predicted"/>
<dbReference type="AlphaFoldDB" id="A0A080YZU4"/>
<dbReference type="EMBL" id="ANJA01004031">
    <property type="protein sequence ID" value="ETO59905.1"/>
    <property type="molecule type" value="Genomic_DNA"/>
</dbReference>
<sequence>MPRSSSRQKLLRHVRGVLAKRQSSALIRELLSDDDSDEADLDEFWELEHERIQAKRYTAREANYRKRKKRWRKMLHNRAHTSDTAFLKYFRVKRSDFLI</sequence>
<dbReference type="OrthoDB" id="10498003at2759"/>
<accession>A0A080YZU4</accession>
<reference evidence="1 2" key="1">
    <citation type="submission" date="2013-11" db="EMBL/GenBank/DDBJ databases">
        <title>The Genome Sequence of Phytophthora parasitica P1976.</title>
        <authorList>
            <consortium name="The Broad Institute Genomics Platform"/>
            <person name="Russ C."/>
            <person name="Tyler B."/>
            <person name="Panabieres F."/>
            <person name="Shan W."/>
            <person name="Tripathy S."/>
            <person name="Grunwald N."/>
            <person name="Machado M."/>
            <person name="Johnson C.S."/>
            <person name="Walker B."/>
            <person name="Young S."/>
            <person name="Zeng Q."/>
            <person name="Gargeya S."/>
            <person name="Fitzgerald M."/>
            <person name="Haas B."/>
            <person name="Abouelleil A."/>
            <person name="Allen A.W."/>
            <person name="Alvarado L."/>
            <person name="Arachchi H.M."/>
            <person name="Berlin A.M."/>
            <person name="Chapman S.B."/>
            <person name="Gainer-Dewar J."/>
            <person name="Goldberg J."/>
            <person name="Griggs A."/>
            <person name="Gujja S."/>
            <person name="Hansen M."/>
            <person name="Howarth C."/>
            <person name="Imamovic A."/>
            <person name="Ireland A."/>
            <person name="Larimer J."/>
            <person name="McCowan C."/>
            <person name="Murphy C."/>
            <person name="Pearson M."/>
            <person name="Poon T.W."/>
            <person name="Priest M."/>
            <person name="Roberts A."/>
            <person name="Saif S."/>
            <person name="Shea T."/>
            <person name="Sisk P."/>
            <person name="Sykes S."/>
            <person name="Wortman J."/>
            <person name="Nusbaum C."/>
            <person name="Birren B."/>
        </authorList>
    </citation>
    <scope>NUCLEOTIDE SEQUENCE [LARGE SCALE GENOMIC DNA]</scope>
    <source>
        <strain evidence="1 2">P1976</strain>
    </source>
</reference>
<organism evidence="1 2">
    <name type="scientific">Phytophthora nicotianae P1976</name>
    <dbReference type="NCBI Taxonomy" id="1317066"/>
    <lineage>
        <taxon>Eukaryota</taxon>
        <taxon>Sar</taxon>
        <taxon>Stramenopiles</taxon>
        <taxon>Oomycota</taxon>
        <taxon>Peronosporomycetes</taxon>
        <taxon>Peronosporales</taxon>
        <taxon>Peronosporaceae</taxon>
        <taxon>Phytophthora</taxon>
    </lineage>
</organism>
<evidence type="ECO:0000313" key="1">
    <source>
        <dbReference type="EMBL" id="ETO59905.1"/>
    </source>
</evidence>
<gene>
    <name evidence="1" type="ORF">F444_21829</name>
</gene>
<name>A0A080YZU4_PHYNI</name>
<protein>
    <submittedName>
        <fullName evidence="1">Uncharacterized protein</fullName>
    </submittedName>
</protein>